<keyword evidence="8" id="KW-0969">Cilium</keyword>
<keyword evidence="8" id="KW-0282">Flagellum</keyword>
<evidence type="ECO:0000256" key="3">
    <source>
        <dbReference type="ARBA" id="ARBA00022729"/>
    </source>
</evidence>
<dbReference type="PANTHER" id="PTHR34933:SF1">
    <property type="entry name" value="FLAGELLAR L-RING PROTEIN"/>
    <property type="match status" value="1"/>
</dbReference>
<keyword evidence="5 7" id="KW-0975">Bacterial flagellum</keyword>
<dbReference type="OrthoDB" id="9789227at2"/>
<proteinExistence type="inferred from homology"/>
<dbReference type="GO" id="GO:0009427">
    <property type="term" value="C:bacterial-type flagellum basal body, distal rod, L ring"/>
    <property type="evidence" value="ECO:0007669"/>
    <property type="project" value="InterPro"/>
</dbReference>
<dbReference type="RefSeq" id="WP_101263919.1">
    <property type="nucleotide sequence ID" value="NZ_NWTK01000001.1"/>
</dbReference>
<evidence type="ECO:0000313" key="8">
    <source>
        <dbReference type="EMBL" id="PKR55931.1"/>
    </source>
</evidence>
<dbReference type="EMBL" id="NWTK01000001">
    <property type="protein sequence ID" value="PKR55931.1"/>
    <property type="molecule type" value="Genomic_DNA"/>
</dbReference>
<evidence type="ECO:0000256" key="7">
    <source>
        <dbReference type="HAMAP-Rule" id="MF_00415"/>
    </source>
</evidence>
<sequence length="265" mass="28742">MTYIKPHQAAPTRRIGSFPKMAVTVSLICATALLSGCNTMRRLSEVGEPPKLSGINNPTQSPGYRPVSMPMPAPQVAENNPNSLWRTGARSFFKDQRASQVGDILTVSIAIDDKAELANTTARTRRNSEDMGVPSLLGLETQFTKVLPETIDPSNLFNIDSNSSNSGGGTLDRNETIDLKVAAIIVQILPNGNYVIHGRQEIRVNAEVREVQVAGVIRAADITSTNTVSYDKIAEARISYGGRGTISDVQQPRYGSEIMDILLPF</sequence>
<evidence type="ECO:0000313" key="9">
    <source>
        <dbReference type="Proteomes" id="UP000233597"/>
    </source>
</evidence>
<comment type="function">
    <text evidence="1 7">Assembles around the rod to form the L-ring and probably protects the motor/basal body from shearing forces during rotation.</text>
</comment>
<dbReference type="Proteomes" id="UP000233597">
    <property type="component" value="Unassembled WGS sequence"/>
</dbReference>
<comment type="subcellular location">
    <subcellularLocation>
        <location evidence="7">Cell outer membrane</location>
    </subcellularLocation>
    <subcellularLocation>
        <location evidence="7">Bacterial flagellum basal body</location>
    </subcellularLocation>
</comment>
<protein>
    <recommendedName>
        <fullName evidence="7">Flagellar L-ring protein</fullName>
    </recommendedName>
    <alternativeName>
        <fullName evidence="7">Basal body L-ring protein</fullName>
    </alternativeName>
</protein>
<dbReference type="GO" id="GO:0003774">
    <property type="term" value="F:cytoskeletal motor activity"/>
    <property type="evidence" value="ECO:0007669"/>
    <property type="project" value="InterPro"/>
</dbReference>
<comment type="subunit">
    <text evidence="7">The basal body constitutes a major portion of the flagellar organelle and consists of four rings (L,P,S, and M) mounted on a central rod.</text>
</comment>
<keyword evidence="3" id="KW-0732">Signal</keyword>
<evidence type="ECO:0000256" key="4">
    <source>
        <dbReference type="ARBA" id="ARBA00023136"/>
    </source>
</evidence>
<evidence type="ECO:0000256" key="1">
    <source>
        <dbReference type="ARBA" id="ARBA00002591"/>
    </source>
</evidence>
<keyword evidence="4 7" id="KW-0472">Membrane</keyword>
<organism evidence="8 9">
    <name type="scientific">Thalassospira marina</name>
    <dbReference type="NCBI Taxonomy" id="2048283"/>
    <lineage>
        <taxon>Bacteria</taxon>
        <taxon>Pseudomonadati</taxon>
        <taxon>Pseudomonadota</taxon>
        <taxon>Alphaproteobacteria</taxon>
        <taxon>Rhodospirillales</taxon>
        <taxon>Thalassospiraceae</taxon>
        <taxon>Thalassospira</taxon>
    </lineage>
</organism>
<keyword evidence="6 7" id="KW-0998">Cell outer membrane</keyword>
<keyword evidence="8" id="KW-0966">Cell projection</keyword>
<name>A0A2N3KZD1_9PROT</name>
<dbReference type="InterPro" id="IPR000527">
    <property type="entry name" value="Flag_Lring"/>
</dbReference>
<evidence type="ECO:0000256" key="6">
    <source>
        <dbReference type="ARBA" id="ARBA00023237"/>
    </source>
</evidence>
<evidence type="ECO:0000256" key="5">
    <source>
        <dbReference type="ARBA" id="ARBA00023143"/>
    </source>
</evidence>
<dbReference type="PANTHER" id="PTHR34933">
    <property type="entry name" value="FLAGELLAR L-RING PROTEIN"/>
    <property type="match status" value="1"/>
</dbReference>
<comment type="caution">
    <text evidence="8">The sequence shown here is derived from an EMBL/GenBank/DDBJ whole genome shotgun (WGS) entry which is preliminary data.</text>
</comment>
<gene>
    <name evidence="7" type="primary">flgH</name>
    <name evidence="8" type="ORF">COO20_01550</name>
</gene>
<dbReference type="HAMAP" id="MF_00415">
    <property type="entry name" value="FlgH"/>
    <property type="match status" value="1"/>
</dbReference>
<accession>A0A2N3KZD1</accession>
<dbReference type="Pfam" id="PF02107">
    <property type="entry name" value="FlgH"/>
    <property type="match status" value="1"/>
</dbReference>
<evidence type="ECO:0000256" key="2">
    <source>
        <dbReference type="ARBA" id="ARBA00006929"/>
    </source>
</evidence>
<dbReference type="PRINTS" id="PR01008">
    <property type="entry name" value="FLGLRINGFLGH"/>
</dbReference>
<reference evidence="8 9" key="1">
    <citation type="submission" date="2017-09" db="EMBL/GenBank/DDBJ databases">
        <title>Biodiversity and function of Thalassospira species in the particle-attached aromatic-hydrocarbon-degrading consortia from the surface seawater of the South China Sea.</title>
        <authorList>
            <person name="Dong C."/>
            <person name="Liu R."/>
            <person name="Shao Z."/>
        </authorList>
    </citation>
    <scope>NUCLEOTIDE SEQUENCE [LARGE SCALE GENOMIC DNA]</scope>
    <source>
        <strain evidence="8 9">CSC1P2</strain>
    </source>
</reference>
<dbReference type="AlphaFoldDB" id="A0A2N3KZD1"/>
<dbReference type="GO" id="GO:0071973">
    <property type="term" value="P:bacterial-type flagellum-dependent cell motility"/>
    <property type="evidence" value="ECO:0007669"/>
    <property type="project" value="InterPro"/>
</dbReference>
<dbReference type="GO" id="GO:0009279">
    <property type="term" value="C:cell outer membrane"/>
    <property type="evidence" value="ECO:0007669"/>
    <property type="project" value="UniProtKB-SubCell"/>
</dbReference>
<comment type="similarity">
    <text evidence="2 7">Belongs to the FlgH family.</text>
</comment>
<dbReference type="NCBIfam" id="NF001305">
    <property type="entry name" value="PRK00249.1-5"/>
    <property type="match status" value="1"/>
</dbReference>